<reference evidence="2 3" key="1">
    <citation type="submission" date="2023-09" db="EMBL/GenBank/DDBJ databases">
        <title>Pangenome analysis of Batrachochytrium dendrobatidis and related Chytrids.</title>
        <authorList>
            <person name="Yacoub M.N."/>
            <person name="Stajich J.E."/>
            <person name="James T.Y."/>
        </authorList>
    </citation>
    <scope>NUCLEOTIDE SEQUENCE [LARGE SCALE GENOMIC DNA]</scope>
    <source>
        <strain evidence="2 3">JEL0888</strain>
    </source>
</reference>
<sequence>MRGPNPNVAVKVIDDPAHPAHGQRGLFAARAIPPRTNIIDYIGAVCAPIAAPDAPSASAQGEQQSVSGHPVPGVLLSSVDLAAETSDYCLAFHSGLSIDAQHAGNEARFFNDYRGVGGSVKRPNVAFEIYRDARLVPRASSAALLGLGDALVGARDVPVHMQAMSMGVWSLNEKIPKGTELLINYGKGFWRARTSYAPDAAEETE</sequence>
<dbReference type="InterPro" id="IPR001214">
    <property type="entry name" value="SET_dom"/>
</dbReference>
<keyword evidence="3" id="KW-1185">Reference proteome</keyword>
<protein>
    <recommendedName>
        <fullName evidence="1">SET domain-containing protein</fullName>
    </recommendedName>
</protein>
<evidence type="ECO:0000313" key="2">
    <source>
        <dbReference type="EMBL" id="KAL2914106.1"/>
    </source>
</evidence>
<evidence type="ECO:0000313" key="3">
    <source>
        <dbReference type="Proteomes" id="UP001527925"/>
    </source>
</evidence>
<name>A0ABR4N3I5_9FUNG</name>
<gene>
    <name evidence="2" type="ORF">HK105_206364</name>
</gene>
<organism evidence="2 3">
    <name type="scientific">Polyrhizophydium stewartii</name>
    <dbReference type="NCBI Taxonomy" id="2732419"/>
    <lineage>
        <taxon>Eukaryota</taxon>
        <taxon>Fungi</taxon>
        <taxon>Fungi incertae sedis</taxon>
        <taxon>Chytridiomycota</taxon>
        <taxon>Chytridiomycota incertae sedis</taxon>
        <taxon>Chytridiomycetes</taxon>
        <taxon>Rhizophydiales</taxon>
        <taxon>Rhizophydiales incertae sedis</taxon>
        <taxon>Polyrhizophydium</taxon>
    </lineage>
</organism>
<dbReference type="SUPFAM" id="SSF82199">
    <property type="entry name" value="SET domain"/>
    <property type="match status" value="1"/>
</dbReference>
<dbReference type="InterPro" id="IPR046341">
    <property type="entry name" value="SET_dom_sf"/>
</dbReference>
<accession>A0ABR4N3I5</accession>
<dbReference type="PROSITE" id="PS50280">
    <property type="entry name" value="SET"/>
    <property type="match status" value="1"/>
</dbReference>
<dbReference type="Gene3D" id="2.170.270.10">
    <property type="entry name" value="SET domain"/>
    <property type="match status" value="1"/>
</dbReference>
<feature type="domain" description="SET" evidence="1">
    <location>
        <begin position="6"/>
        <end position="186"/>
    </location>
</feature>
<dbReference type="EMBL" id="JADGIZ020000037">
    <property type="protein sequence ID" value="KAL2914106.1"/>
    <property type="molecule type" value="Genomic_DNA"/>
</dbReference>
<comment type="caution">
    <text evidence="2">The sequence shown here is derived from an EMBL/GenBank/DDBJ whole genome shotgun (WGS) entry which is preliminary data.</text>
</comment>
<dbReference type="Proteomes" id="UP001527925">
    <property type="component" value="Unassembled WGS sequence"/>
</dbReference>
<proteinExistence type="predicted"/>
<evidence type="ECO:0000259" key="1">
    <source>
        <dbReference type="PROSITE" id="PS50280"/>
    </source>
</evidence>